<dbReference type="Pfam" id="PF09842">
    <property type="entry name" value="DUF2069"/>
    <property type="match status" value="1"/>
</dbReference>
<comment type="caution">
    <text evidence="2">The sequence shown here is derived from an EMBL/GenBank/DDBJ whole genome shotgun (WGS) entry which is preliminary data.</text>
</comment>
<keyword evidence="1" id="KW-1133">Transmembrane helix</keyword>
<protein>
    <recommendedName>
        <fullName evidence="4">DUF2069 domain-containing protein</fullName>
    </recommendedName>
</protein>
<organism evidence="2 3">
    <name type="scientific">Salinisphaera orenii MK-B5</name>
    <dbReference type="NCBI Taxonomy" id="856730"/>
    <lineage>
        <taxon>Bacteria</taxon>
        <taxon>Pseudomonadati</taxon>
        <taxon>Pseudomonadota</taxon>
        <taxon>Gammaproteobacteria</taxon>
        <taxon>Salinisphaerales</taxon>
        <taxon>Salinisphaeraceae</taxon>
        <taxon>Salinisphaera</taxon>
    </lineage>
</organism>
<dbReference type="RefSeq" id="WP_123589728.1">
    <property type="nucleotide sequence ID" value="NZ_AYKH01000012.1"/>
</dbReference>
<evidence type="ECO:0008006" key="4">
    <source>
        <dbReference type="Google" id="ProtNLM"/>
    </source>
</evidence>
<name>A0A423PQC1_9GAMM</name>
<dbReference type="Proteomes" id="UP000283993">
    <property type="component" value="Unassembled WGS sequence"/>
</dbReference>
<evidence type="ECO:0000313" key="2">
    <source>
        <dbReference type="EMBL" id="ROO27721.1"/>
    </source>
</evidence>
<keyword evidence="3" id="KW-1185">Reference proteome</keyword>
<dbReference type="InterPro" id="IPR018643">
    <property type="entry name" value="DUF2069_membrane"/>
</dbReference>
<gene>
    <name evidence="2" type="ORF">SAOR_07775</name>
</gene>
<dbReference type="EMBL" id="AYKH01000012">
    <property type="protein sequence ID" value="ROO27721.1"/>
    <property type="molecule type" value="Genomic_DNA"/>
</dbReference>
<accession>A0A423PQC1</accession>
<evidence type="ECO:0000256" key="1">
    <source>
        <dbReference type="SAM" id="Phobius"/>
    </source>
</evidence>
<keyword evidence="1" id="KW-0812">Transmembrane</keyword>
<feature type="transmembrane region" description="Helical" evidence="1">
    <location>
        <begin position="84"/>
        <end position="107"/>
    </location>
</feature>
<sequence length="120" mass="12602">MRRSRYALGLAIAGDIGLIASLFVIAGSGSQRLILAAVFSIPLLIALNGLARGRIYTAAWASMASLFYLAYAMVEYIAGAGSLGVDLCLAASIALFTGTVVFAKWDARERGLTGKKRGND</sequence>
<feature type="transmembrane region" description="Helical" evidence="1">
    <location>
        <begin position="7"/>
        <end position="27"/>
    </location>
</feature>
<dbReference type="AlphaFoldDB" id="A0A423PQC1"/>
<evidence type="ECO:0000313" key="3">
    <source>
        <dbReference type="Proteomes" id="UP000283993"/>
    </source>
</evidence>
<feature type="transmembrane region" description="Helical" evidence="1">
    <location>
        <begin position="33"/>
        <end position="51"/>
    </location>
</feature>
<keyword evidence="1" id="KW-0472">Membrane</keyword>
<reference evidence="2 3" key="1">
    <citation type="submission" date="2013-10" db="EMBL/GenBank/DDBJ databases">
        <title>Salinisphaera orenii MK-B5 Genome Sequencing.</title>
        <authorList>
            <person name="Lai Q."/>
            <person name="Li C."/>
            <person name="Shao Z."/>
        </authorList>
    </citation>
    <scope>NUCLEOTIDE SEQUENCE [LARGE SCALE GENOMIC DNA]</scope>
    <source>
        <strain evidence="2 3">MK-B5</strain>
    </source>
</reference>
<proteinExistence type="predicted"/>
<feature type="transmembrane region" description="Helical" evidence="1">
    <location>
        <begin position="58"/>
        <end position="78"/>
    </location>
</feature>